<feature type="transmembrane region" description="Helical" evidence="2">
    <location>
        <begin position="433"/>
        <end position="453"/>
    </location>
</feature>
<protein>
    <recommendedName>
        <fullName evidence="5">DUF11 domain-containing protein</fullName>
    </recommendedName>
</protein>
<organism evidence="3 4">
    <name type="scientific">Streptomyces solicathayae</name>
    <dbReference type="NCBI Taxonomy" id="3081768"/>
    <lineage>
        <taxon>Bacteria</taxon>
        <taxon>Bacillati</taxon>
        <taxon>Actinomycetota</taxon>
        <taxon>Actinomycetes</taxon>
        <taxon>Kitasatosporales</taxon>
        <taxon>Streptomycetaceae</taxon>
        <taxon>Streptomyces</taxon>
    </lineage>
</organism>
<feature type="compositionally biased region" description="Low complexity" evidence="1">
    <location>
        <begin position="278"/>
        <end position="308"/>
    </location>
</feature>
<keyword evidence="2" id="KW-1133">Transmembrane helix</keyword>
<dbReference type="Proteomes" id="UP001301731">
    <property type="component" value="Chromosome"/>
</dbReference>
<evidence type="ECO:0008006" key="5">
    <source>
        <dbReference type="Google" id="ProtNLM"/>
    </source>
</evidence>
<feature type="region of interest" description="Disordered" evidence="1">
    <location>
        <begin position="214"/>
        <end position="242"/>
    </location>
</feature>
<reference evidence="3 4" key="1">
    <citation type="submission" date="2023-10" db="EMBL/GenBank/DDBJ databases">
        <title>The genome sequence of Streptomyces sp. HUAS YS2.</title>
        <authorList>
            <person name="Mo P."/>
        </authorList>
    </citation>
    <scope>NUCLEOTIDE SEQUENCE [LARGE SCALE GENOMIC DNA]</scope>
    <source>
        <strain evidence="3 4">HUAS YS2</strain>
    </source>
</reference>
<keyword evidence="4" id="KW-1185">Reference proteome</keyword>
<dbReference type="EMBL" id="CP137573">
    <property type="protein sequence ID" value="WOX23175.1"/>
    <property type="molecule type" value="Genomic_DNA"/>
</dbReference>
<accession>A0ABZ0LUZ5</accession>
<evidence type="ECO:0000256" key="1">
    <source>
        <dbReference type="SAM" id="MobiDB-lite"/>
    </source>
</evidence>
<name>A0ABZ0LUZ5_9ACTN</name>
<evidence type="ECO:0000256" key="2">
    <source>
        <dbReference type="SAM" id="Phobius"/>
    </source>
</evidence>
<keyword evidence="2" id="KW-0472">Membrane</keyword>
<sequence length="458" mass="44192">MAVPLLAGLVLGVLLPVGSGPDAVAGGVGAGALRMTVTVNGRGGTAAAPPAVRVGGLVVKRYRLVNRGEADLYRIRVVDPSVPGSVTCPVRTLAALASVECSVRFAARPGRYAAAATASGDVPSLRRTLTATSRSGYEGVGGVLVLTETVRTVPPHSLPSAVVGYTVANRGNRPVHGVRLTDRALAPGRIDCAGRPGGVPVLPPGGSVRCTATVHRPPGVHRSTGEASGSDRVATLGAGGGPVAPPLLVARATARFTLRGAATAPAAVARPPQPPAGARPSPARTAARTPAPSASAAQSAAPAPAAAADASVPPASDAAALPLLVAPGPGAAEGVGPVAPGAAAAPGTAAPGAAAGADGVGAEGAGAGAAAAPPVVPPPGAAPPAGIGANAAQPPADRPALADVPTARPPTDDSDDDGLLARVQRRSRELADMSVALTLLLILIPAAVAAALLGSRRP</sequence>
<evidence type="ECO:0000313" key="4">
    <source>
        <dbReference type="Proteomes" id="UP001301731"/>
    </source>
</evidence>
<feature type="compositionally biased region" description="Low complexity" evidence="1">
    <location>
        <begin position="383"/>
        <end position="395"/>
    </location>
</feature>
<feature type="region of interest" description="Disordered" evidence="1">
    <location>
        <begin position="263"/>
        <end position="308"/>
    </location>
</feature>
<gene>
    <name evidence="3" type="ORF">R2D22_17945</name>
</gene>
<proteinExistence type="predicted"/>
<feature type="region of interest" description="Disordered" evidence="1">
    <location>
        <begin position="364"/>
        <end position="419"/>
    </location>
</feature>
<evidence type="ECO:0000313" key="3">
    <source>
        <dbReference type="EMBL" id="WOX23175.1"/>
    </source>
</evidence>
<dbReference type="RefSeq" id="WP_318104764.1">
    <property type="nucleotide sequence ID" value="NZ_CP137573.1"/>
</dbReference>
<keyword evidence="2" id="KW-0812">Transmembrane</keyword>